<dbReference type="Gene3D" id="3.20.80.10">
    <property type="entry name" value="Regulatory factor, effector binding domain"/>
    <property type="match status" value="1"/>
</dbReference>
<dbReference type="InterPro" id="IPR011256">
    <property type="entry name" value="Reg_factor_effector_dom_sf"/>
</dbReference>
<comment type="caution">
    <text evidence="2">The sequence shown here is derived from an EMBL/GenBank/DDBJ whole genome shotgun (WGS) entry which is preliminary data.</text>
</comment>
<dbReference type="EMBL" id="JGZM01000007">
    <property type="protein sequence ID" value="KFI86127.1"/>
    <property type="molecule type" value="Genomic_DNA"/>
</dbReference>
<proteinExistence type="predicted"/>
<dbReference type="RefSeq" id="WP_033509947.1">
    <property type="nucleotide sequence ID" value="NZ_JDTM01000011.1"/>
</dbReference>
<organism evidence="2 3">
    <name type="scientific">Bifidobacterium pullorum subsp. saeculare DSM 6531 = LMG 14934</name>
    <dbReference type="NCBI Taxonomy" id="1437611"/>
    <lineage>
        <taxon>Bacteria</taxon>
        <taxon>Bacillati</taxon>
        <taxon>Actinomycetota</taxon>
        <taxon>Actinomycetes</taxon>
        <taxon>Bifidobacteriales</taxon>
        <taxon>Bifidobacteriaceae</taxon>
        <taxon>Bifidobacterium</taxon>
    </lineage>
</organism>
<evidence type="ECO:0000313" key="2">
    <source>
        <dbReference type="EMBL" id="KFI86127.1"/>
    </source>
</evidence>
<dbReference type="InterPro" id="IPR008319">
    <property type="entry name" value="GyrI-like_CCH_Lin2189-like"/>
</dbReference>
<evidence type="ECO:0000259" key="1">
    <source>
        <dbReference type="Pfam" id="PF06445"/>
    </source>
</evidence>
<dbReference type="SUPFAM" id="SSF55136">
    <property type="entry name" value="Probable bacterial effector-binding domain"/>
    <property type="match status" value="1"/>
</dbReference>
<dbReference type="InterPro" id="IPR029442">
    <property type="entry name" value="GyrI-like"/>
</dbReference>
<dbReference type="Proteomes" id="UP000029040">
    <property type="component" value="Unassembled WGS sequence"/>
</dbReference>
<dbReference type="PIRSF" id="PIRSF031644">
    <property type="entry name" value="UCP031644"/>
    <property type="match status" value="1"/>
</dbReference>
<sequence length="215" mass="24822">MAFDYKKEYRDLYQPASQPSIITVPRMNFVAVEGVGDPNEAGGAYQTAVQLLYGISYTIKMSKKSKDPSQRIDGYFDYVVPPLEGLWWMDGINGVDYAHKNRFNWIAMIRLPEFVTREVFARARQAYSDKHPEANIDRAFLFEFDEGTVVQAMHHGPYDDEPTTVAMMDAFATGQGYELDFTQRRHHHEIYLGDPRRGKPENLKTVIRHPVRPTR</sequence>
<dbReference type="AlphaFoldDB" id="A0A087CS77"/>
<evidence type="ECO:0000313" key="3">
    <source>
        <dbReference type="Proteomes" id="UP000029040"/>
    </source>
</evidence>
<feature type="domain" description="GyrI-like small molecule binding" evidence="1">
    <location>
        <begin position="18"/>
        <end position="212"/>
    </location>
</feature>
<dbReference type="Pfam" id="PF06445">
    <property type="entry name" value="GyrI-like"/>
    <property type="match status" value="1"/>
</dbReference>
<reference evidence="2 3" key="1">
    <citation type="submission" date="2014-03" db="EMBL/GenBank/DDBJ databases">
        <title>Genomics of Bifidobacteria.</title>
        <authorList>
            <person name="Ventura M."/>
            <person name="Milani C."/>
            <person name="Lugli G.A."/>
        </authorList>
    </citation>
    <scope>NUCLEOTIDE SEQUENCE [LARGE SCALE GENOMIC DNA]</scope>
    <source>
        <strain evidence="2 3">LMG 14934</strain>
    </source>
</reference>
<gene>
    <name evidence="2" type="ORF">BSAE_1727</name>
</gene>
<name>A0A087CS77_9BIFI</name>
<accession>A0A087CS77</accession>
<protein>
    <recommendedName>
        <fullName evidence="1">GyrI-like small molecule binding domain-containing protein</fullName>
    </recommendedName>
</protein>